<dbReference type="InterPro" id="IPR019734">
    <property type="entry name" value="TPR_rpt"/>
</dbReference>
<dbReference type="Pfam" id="PF13181">
    <property type="entry name" value="TPR_8"/>
    <property type="match status" value="1"/>
</dbReference>
<dbReference type="EMBL" id="CP036525">
    <property type="protein sequence ID" value="QDT05707.1"/>
    <property type="molecule type" value="Genomic_DNA"/>
</dbReference>
<dbReference type="SUPFAM" id="SSF48452">
    <property type="entry name" value="TPR-like"/>
    <property type="match status" value="1"/>
</dbReference>
<organism evidence="5 6">
    <name type="scientific">Rubripirellula lacrimiformis</name>
    <dbReference type="NCBI Taxonomy" id="1930273"/>
    <lineage>
        <taxon>Bacteria</taxon>
        <taxon>Pseudomonadati</taxon>
        <taxon>Planctomycetota</taxon>
        <taxon>Planctomycetia</taxon>
        <taxon>Pirellulales</taxon>
        <taxon>Pirellulaceae</taxon>
        <taxon>Rubripirellula</taxon>
    </lineage>
</organism>
<dbReference type="Gene3D" id="1.25.40.10">
    <property type="entry name" value="Tetratricopeptide repeat domain"/>
    <property type="match status" value="1"/>
</dbReference>
<evidence type="ECO:0000256" key="3">
    <source>
        <dbReference type="PROSITE-ProRule" id="PRU00339"/>
    </source>
</evidence>
<dbReference type="KEGG" id="rlc:K227x_41100"/>
<feature type="transmembrane region" description="Helical" evidence="4">
    <location>
        <begin position="365"/>
        <end position="388"/>
    </location>
</feature>
<dbReference type="PROSITE" id="PS50005">
    <property type="entry name" value="TPR"/>
    <property type="match status" value="3"/>
</dbReference>
<feature type="repeat" description="TPR" evidence="3">
    <location>
        <begin position="104"/>
        <end position="137"/>
    </location>
</feature>
<proteinExistence type="predicted"/>
<sequence>MSDRFQRIQMLAGTGRLDLAERDLRQMLAEEPRDGLAHAFLAMVLISDESRWDEAMREAKTAIGVEPDMAITHYALALCYLARNRYAEAEASVIESLRLDPYDPDAHATLSRAHLGRSNYAEALAAAEQGLAVDPEHTECGNLRSIMLERLGRGEEAIASSRANLARDPDNAMSHAAHGWTLLNNGRHQEAQVAFREALRLDPHDEMARQGLIRAMNNRSFVFRLIHRFYVAMSRLNSRAAFGLIFGAWVLMQVLSSVAGRVPILAPLIFPLLVVYVLFVVLTWIANPLFNTVLRFHPFGQHLLSRTERWASNLMAPALALAVFGLAWGWWMDSFMLGVLAGAYWIGVAIMVAAAFSMPTGQRRLLVGGAGVLVACVPIYGVVQSVLAPSFDPLFGSFQAYGYSLLAIQIGSQFVAAQPVRR</sequence>
<dbReference type="PANTHER" id="PTHR44227:SF3">
    <property type="entry name" value="PROTEIN O-MANNOSYL-TRANSFERASE TMTC4"/>
    <property type="match status" value="1"/>
</dbReference>
<name>A0A517NEZ9_9BACT</name>
<feature type="repeat" description="TPR" evidence="3">
    <location>
        <begin position="172"/>
        <end position="205"/>
    </location>
</feature>
<dbReference type="SMART" id="SM00028">
    <property type="entry name" value="TPR"/>
    <property type="match status" value="3"/>
</dbReference>
<feature type="transmembrane region" description="Helical" evidence="4">
    <location>
        <begin position="310"/>
        <end position="331"/>
    </location>
</feature>
<keyword evidence="4" id="KW-1133">Transmembrane helix</keyword>
<dbReference type="PANTHER" id="PTHR44227">
    <property type="match status" value="1"/>
</dbReference>
<dbReference type="InterPro" id="IPR011990">
    <property type="entry name" value="TPR-like_helical_dom_sf"/>
</dbReference>
<keyword evidence="1" id="KW-0677">Repeat</keyword>
<evidence type="ECO:0000256" key="4">
    <source>
        <dbReference type="SAM" id="Phobius"/>
    </source>
</evidence>
<feature type="transmembrane region" description="Helical" evidence="4">
    <location>
        <begin position="337"/>
        <end position="358"/>
    </location>
</feature>
<dbReference type="InterPro" id="IPR052346">
    <property type="entry name" value="O-mannosyl-transferase_TMTC"/>
</dbReference>
<feature type="transmembrane region" description="Helical" evidence="4">
    <location>
        <begin position="268"/>
        <end position="290"/>
    </location>
</feature>
<keyword evidence="6" id="KW-1185">Reference proteome</keyword>
<dbReference type="RefSeq" id="WP_145171964.1">
    <property type="nucleotide sequence ID" value="NZ_CP036525.1"/>
</dbReference>
<keyword evidence="2 3" id="KW-0802">TPR repeat</keyword>
<keyword evidence="4" id="KW-0812">Transmembrane</keyword>
<accession>A0A517NEZ9</accession>
<evidence type="ECO:0000313" key="6">
    <source>
        <dbReference type="Proteomes" id="UP000318538"/>
    </source>
</evidence>
<feature type="transmembrane region" description="Helical" evidence="4">
    <location>
        <begin position="400"/>
        <end position="417"/>
    </location>
</feature>
<dbReference type="Pfam" id="PF13432">
    <property type="entry name" value="TPR_16"/>
    <property type="match status" value="2"/>
</dbReference>
<dbReference type="GO" id="GO:0035269">
    <property type="term" value="P:protein O-linked glycosylation via mannose"/>
    <property type="evidence" value="ECO:0007669"/>
    <property type="project" value="TreeGrafter"/>
</dbReference>
<evidence type="ECO:0000313" key="5">
    <source>
        <dbReference type="EMBL" id="QDT05707.1"/>
    </source>
</evidence>
<feature type="repeat" description="TPR" evidence="3">
    <location>
        <begin position="70"/>
        <end position="103"/>
    </location>
</feature>
<dbReference type="Proteomes" id="UP000318538">
    <property type="component" value="Chromosome"/>
</dbReference>
<keyword evidence="4" id="KW-0472">Membrane</keyword>
<evidence type="ECO:0000256" key="1">
    <source>
        <dbReference type="ARBA" id="ARBA00022737"/>
    </source>
</evidence>
<dbReference type="OrthoDB" id="267088at2"/>
<dbReference type="GO" id="GO:0000030">
    <property type="term" value="F:mannosyltransferase activity"/>
    <property type="evidence" value="ECO:0007669"/>
    <property type="project" value="TreeGrafter"/>
</dbReference>
<dbReference type="Gene3D" id="1.25.40.1040">
    <property type="match status" value="1"/>
</dbReference>
<dbReference type="GO" id="GO:0030968">
    <property type="term" value="P:endoplasmic reticulum unfolded protein response"/>
    <property type="evidence" value="ECO:0007669"/>
    <property type="project" value="TreeGrafter"/>
</dbReference>
<protein>
    <submittedName>
        <fullName evidence="5">Tetratricopeptide repeat protein</fullName>
    </submittedName>
</protein>
<feature type="transmembrane region" description="Helical" evidence="4">
    <location>
        <begin position="240"/>
        <end position="262"/>
    </location>
</feature>
<evidence type="ECO:0000256" key="2">
    <source>
        <dbReference type="ARBA" id="ARBA00022803"/>
    </source>
</evidence>
<gene>
    <name evidence="5" type="ORF">K227x_41100</name>
</gene>
<dbReference type="AlphaFoldDB" id="A0A517NEZ9"/>
<reference evidence="5 6" key="1">
    <citation type="submission" date="2019-02" db="EMBL/GenBank/DDBJ databases">
        <title>Deep-cultivation of Planctomycetes and their phenomic and genomic characterization uncovers novel biology.</title>
        <authorList>
            <person name="Wiegand S."/>
            <person name="Jogler M."/>
            <person name="Boedeker C."/>
            <person name="Pinto D."/>
            <person name="Vollmers J."/>
            <person name="Rivas-Marin E."/>
            <person name="Kohn T."/>
            <person name="Peeters S.H."/>
            <person name="Heuer A."/>
            <person name="Rast P."/>
            <person name="Oberbeckmann S."/>
            <person name="Bunk B."/>
            <person name="Jeske O."/>
            <person name="Meyerdierks A."/>
            <person name="Storesund J.E."/>
            <person name="Kallscheuer N."/>
            <person name="Luecker S."/>
            <person name="Lage O.M."/>
            <person name="Pohl T."/>
            <person name="Merkel B.J."/>
            <person name="Hornburger P."/>
            <person name="Mueller R.-W."/>
            <person name="Bruemmer F."/>
            <person name="Labrenz M."/>
            <person name="Spormann A.M."/>
            <person name="Op den Camp H."/>
            <person name="Overmann J."/>
            <person name="Amann R."/>
            <person name="Jetten M.S.M."/>
            <person name="Mascher T."/>
            <person name="Medema M.H."/>
            <person name="Devos D.P."/>
            <person name="Kaster A.-K."/>
            <person name="Ovreas L."/>
            <person name="Rohde M."/>
            <person name="Galperin M.Y."/>
            <person name="Jogler C."/>
        </authorList>
    </citation>
    <scope>NUCLEOTIDE SEQUENCE [LARGE SCALE GENOMIC DNA]</scope>
    <source>
        <strain evidence="5 6">K22_7</strain>
    </source>
</reference>